<accession>A0ABU4VJ78</accession>
<dbReference type="PROSITE" id="PS00455">
    <property type="entry name" value="AMP_BINDING"/>
    <property type="match status" value="1"/>
</dbReference>
<evidence type="ECO:0000313" key="6">
    <source>
        <dbReference type="Proteomes" id="UP001277761"/>
    </source>
</evidence>
<gene>
    <name evidence="5" type="ORF">SK069_09810</name>
</gene>
<evidence type="ECO:0000256" key="1">
    <source>
        <dbReference type="ARBA" id="ARBA00006432"/>
    </source>
</evidence>
<evidence type="ECO:0000259" key="4">
    <source>
        <dbReference type="Pfam" id="PF13193"/>
    </source>
</evidence>
<protein>
    <submittedName>
        <fullName evidence="5">AMP-binding protein</fullName>
    </submittedName>
</protein>
<dbReference type="EMBL" id="JAXAVX010000004">
    <property type="protein sequence ID" value="MDX8151886.1"/>
    <property type="molecule type" value="Genomic_DNA"/>
</dbReference>
<dbReference type="InterPro" id="IPR042099">
    <property type="entry name" value="ANL_N_sf"/>
</dbReference>
<dbReference type="InterPro" id="IPR020845">
    <property type="entry name" value="AMP-binding_CS"/>
</dbReference>
<dbReference type="PANTHER" id="PTHR43201:SF5">
    <property type="entry name" value="MEDIUM-CHAIN ACYL-COA LIGASE ACSF2, MITOCHONDRIAL"/>
    <property type="match status" value="1"/>
</dbReference>
<dbReference type="InterPro" id="IPR000873">
    <property type="entry name" value="AMP-dep_synth/lig_dom"/>
</dbReference>
<dbReference type="InterPro" id="IPR045851">
    <property type="entry name" value="AMP-bd_C_sf"/>
</dbReference>
<proteinExistence type="inferred from homology"/>
<evidence type="ECO:0000313" key="5">
    <source>
        <dbReference type="EMBL" id="MDX8151886.1"/>
    </source>
</evidence>
<comment type="similarity">
    <text evidence="1">Belongs to the ATP-dependent AMP-binding enzyme family.</text>
</comment>
<sequence>MPGHDPKAPVYPAVHAQTRPDHPALVMSDGPRTTYRELERSSRRLARLLRELGAARGDTLAIVLENRLEWATAMWAGMRTGLYVAPLNRHLTATELGYVLGDCAPAAIVTSRRCAPAVEEAVAIAGLRTSILVAEELDARLRAVDGAPLADERLGARMLYSSGTTGRPKGIRQPLRDLHPADAPPRLGPLVERMGIDEQAVFLSPAPNYHAAPFTFLLIVQMLGGTVVSLPRFDAEDLLRVVEEQRVTHLQVVPTMLRRLLRLPEEVRARHDLSSLRVVVTSGAPCARELEAEALAWLGPIVHEYYGASEGYGQTHVSPQEALERPGTVGRALKGEIHVTDADGVELPPGEVGRIWFAGTDPVRYHGDEEKSRRARNDRGWTTIGDLGHVDEDGFLFLAGRESHTIISGGVNVYPAEVEEVLEAHPAVADVAVIGVPDDDLGEAVRAVVQLCDGAVESPELADELVAWCRERLAGFKRPRGVDVVASLPRTPTGKLLKDEVRRPYWERAGV</sequence>
<feature type="domain" description="AMP-binding enzyme C-terminal" evidence="4">
    <location>
        <begin position="417"/>
        <end position="495"/>
    </location>
</feature>
<dbReference type="Pfam" id="PF13193">
    <property type="entry name" value="AMP-binding_C"/>
    <property type="match status" value="1"/>
</dbReference>
<organism evidence="5 6">
    <name type="scientific">Patulibacter brassicae</name>
    <dbReference type="NCBI Taxonomy" id="1705717"/>
    <lineage>
        <taxon>Bacteria</taxon>
        <taxon>Bacillati</taxon>
        <taxon>Actinomycetota</taxon>
        <taxon>Thermoleophilia</taxon>
        <taxon>Solirubrobacterales</taxon>
        <taxon>Patulibacteraceae</taxon>
        <taxon>Patulibacter</taxon>
    </lineage>
</organism>
<dbReference type="Gene3D" id="3.40.50.12780">
    <property type="entry name" value="N-terminal domain of ligase-like"/>
    <property type="match status" value="1"/>
</dbReference>
<feature type="domain" description="AMP-dependent synthetase/ligase" evidence="3">
    <location>
        <begin position="15"/>
        <end position="360"/>
    </location>
</feature>
<dbReference type="Proteomes" id="UP001277761">
    <property type="component" value="Unassembled WGS sequence"/>
</dbReference>
<dbReference type="RefSeq" id="WP_319954041.1">
    <property type="nucleotide sequence ID" value="NZ_JAXAVX010000004.1"/>
</dbReference>
<dbReference type="Gene3D" id="3.30.300.30">
    <property type="match status" value="1"/>
</dbReference>
<evidence type="ECO:0000256" key="2">
    <source>
        <dbReference type="ARBA" id="ARBA00022598"/>
    </source>
</evidence>
<dbReference type="SUPFAM" id="SSF56801">
    <property type="entry name" value="Acetyl-CoA synthetase-like"/>
    <property type="match status" value="1"/>
</dbReference>
<evidence type="ECO:0000259" key="3">
    <source>
        <dbReference type="Pfam" id="PF00501"/>
    </source>
</evidence>
<keyword evidence="2" id="KW-0436">Ligase</keyword>
<dbReference type="InterPro" id="IPR025110">
    <property type="entry name" value="AMP-bd_C"/>
</dbReference>
<name>A0ABU4VJ78_9ACTN</name>
<keyword evidence="6" id="KW-1185">Reference proteome</keyword>
<dbReference type="Pfam" id="PF00501">
    <property type="entry name" value="AMP-binding"/>
    <property type="match status" value="1"/>
</dbReference>
<dbReference type="PANTHER" id="PTHR43201">
    <property type="entry name" value="ACYL-COA SYNTHETASE"/>
    <property type="match status" value="1"/>
</dbReference>
<comment type="caution">
    <text evidence="5">The sequence shown here is derived from an EMBL/GenBank/DDBJ whole genome shotgun (WGS) entry which is preliminary data.</text>
</comment>
<reference evidence="5 6" key="1">
    <citation type="submission" date="2023-11" db="EMBL/GenBank/DDBJ databases">
        <authorList>
            <person name="Xu M."/>
            <person name="Jiang T."/>
        </authorList>
    </citation>
    <scope>NUCLEOTIDE SEQUENCE [LARGE SCALE GENOMIC DNA]</scope>
    <source>
        <strain evidence="5 6">SD</strain>
    </source>
</reference>